<dbReference type="Proteomes" id="UP001283361">
    <property type="component" value="Unassembled WGS sequence"/>
</dbReference>
<dbReference type="AlphaFoldDB" id="A0AAE1D1R0"/>
<gene>
    <name evidence="1" type="ORF">RRG08_065204</name>
</gene>
<protein>
    <submittedName>
        <fullName evidence="1">Uncharacterized protein</fullName>
    </submittedName>
</protein>
<evidence type="ECO:0000313" key="1">
    <source>
        <dbReference type="EMBL" id="KAK3750559.1"/>
    </source>
</evidence>
<keyword evidence="2" id="KW-1185">Reference proteome</keyword>
<comment type="caution">
    <text evidence="1">The sequence shown here is derived from an EMBL/GenBank/DDBJ whole genome shotgun (WGS) entry which is preliminary data.</text>
</comment>
<dbReference type="EMBL" id="JAWDGP010005870">
    <property type="protein sequence ID" value="KAK3750559.1"/>
    <property type="molecule type" value="Genomic_DNA"/>
</dbReference>
<name>A0AAE1D1R0_9GAST</name>
<reference evidence="1" key="1">
    <citation type="journal article" date="2023" name="G3 (Bethesda)">
        <title>A reference genome for the long-term kleptoplast-retaining sea slug Elysia crispata morphotype clarki.</title>
        <authorList>
            <person name="Eastman K.E."/>
            <person name="Pendleton A.L."/>
            <person name="Shaikh M.A."/>
            <person name="Suttiyut T."/>
            <person name="Ogas R."/>
            <person name="Tomko P."/>
            <person name="Gavelis G."/>
            <person name="Widhalm J.R."/>
            <person name="Wisecaver J.H."/>
        </authorList>
    </citation>
    <scope>NUCLEOTIDE SEQUENCE</scope>
    <source>
        <strain evidence="1">ECLA1</strain>
    </source>
</reference>
<accession>A0AAE1D1R0</accession>
<sequence>MPLHCHDKKIYESRPLEMVDFYTTCHQWTDYPMFSVVSFPKCFDVVLPRSNGRVGATTAACRLRPRQAVETDE</sequence>
<proteinExistence type="predicted"/>
<evidence type="ECO:0000313" key="2">
    <source>
        <dbReference type="Proteomes" id="UP001283361"/>
    </source>
</evidence>
<organism evidence="1 2">
    <name type="scientific">Elysia crispata</name>
    <name type="common">lettuce slug</name>
    <dbReference type="NCBI Taxonomy" id="231223"/>
    <lineage>
        <taxon>Eukaryota</taxon>
        <taxon>Metazoa</taxon>
        <taxon>Spiralia</taxon>
        <taxon>Lophotrochozoa</taxon>
        <taxon>Mollusca</taxon>
        <taxon>Gastropoda</taxon>
        <taxon>Heterobranchia</taxon>
        <taxon>Euthyneura</taxon>
        <taxon>Panpulmonata</taxon>
        <taxon>Sacoglossa</taxon>
        <taxon>Placobranchoidea</taxon>
        <taxon>Plakobranchidae</taxon>
        <taxon>Elysia</taxon>
    </lineage>
</organism>